<dbReference type="Proteomes" id="UP000887565">
    <property type="component" value="Unplaced"/>
</dbReference>
<protein>
    <submittedName>
        <fullName evidence="2">Uncharacterized protein</fullName>
    </submittedName>
</protein>
<dbReference type="WBParaSite" id="nRc.2.0.1.t11897-RA">
    <property type="protein sequence ID" value="nRc.2.0.1.t11897-RA"/>
    <property type="gene ID" value="nRc.2.0.1.g11897"/>
</dbReference>
<sequence>MTSESEATTSQSLAISTSLIHPPLIFKKYFNDQDRYVSYQKKQYRQDDRFFFPDEYNIKPMIRITEFEQWFKTVYARPLNVLRDPRYVESGKLKSVLSAHSKQNFRGHVLVSFDVEKIATNQLYIHKKTKMNIVNQNAIHVAQFIQLGFPTGYTIMFDALAATPEDWGGGVLRICISSQNHHYRF</sequence>
<reference evidence="2" key="1">
    <citation type="submission" date="2022-11" db="UniProtKB">
        <authorList>
            <consortium name="WormBaseParasite"/>
        </authorList>
    </citation>
    <scope>IDENTIFICATION</scope>
</reference>
<accession>A0A915IDC6</accession>
<proteinExistence type="predicted"/>
<evidence type="ECO:0000313" key="2">
    <source>
        <dbReference type="WBParaSite" id="nRc.2.0.1.t11897-RA"/>
    </source>
</evidence>
<keyword evidence="1" id="KW-1185">Reference proteome</keyword>
<dbReference type="AlphaFoldDB" id="A0A915IDC6"/>
<evidence type="ECO:0000313" key="1">
    <source>
        <dbReference type="Proteomes" id="UP000887565"/>
    </source>
</evidence>
<organism evidence="1 2">
    <name type="scientific">Romanomermis culicivorax</name>
    <name type="common">Nematode worm</name>
    <dbReference type="NCBI Taxonomy" id="13658"/>
    <lineage>
        <taxon>Eukaryota</taxon>
        <taxon>Metazoa</taxon>
        <taxon>Ecdysozoa</taxon>
        <taxon>Nematoda</taxon>
        <taxon>Enoplea</taxon>
        <taxon>Dorylaimia</taxon>
        <taxon>Mermithida</taxon>
        <taxon>Mermithoidea</taxon>
        <taxon>Mermithidae</taxon>
        <taxon>Romanomermis</taxon>
    </lineage>
</organism>
<name>A0A915IDC6_ROMCU</name>